<feature type="domain" description="Glutathionylspermidine synthase pre-ATP-grasp-like" evidence="6">
    <location>
        <begin position="12"/>
        <end position="376"/>
    </location>
</feature>
<evidence type="ECO:0000256" key="5">
    <source>
        <dbReference type="ARBA" id="ARBA00022842"/>
    </source>
</evidence>
<evidence type="ECO:0000256" key="4">
    <source>
        <dbReference type="ARBA" id="ARBA00022840"/>
    </source>
</evidence>
<dbReference type="InterPro" id="IPR016185">
    <property type="entry name" value="PreATP-grasp_dom_sf"/>
</dbReference>
<dbReference type="HOGENOM" id="CLU_059175_0_0_3"/>
<keyword evidence="4" id="KW-0067">ATP-binding</keyword>
<evidence type="ECO:0000259" key="6">
    <source>
        <dbReference type="Pfam" id="PF03738"/>
    </source>
</evidence>
<gene>
    <name evidence="7" type="ordered locus">Cyan7425_4889</name>
</gene>
<dbReference type="InterPro" id="IPR005494">
    <property type="entry name" value="GSPS_pre-ATP-grasp-like_dom"/>
</dbReference>
<dbReference type="Gene3D" id="3.30.1490.330">
    <property type="match status" value="1"/>
</dbReference>
<dbReference type="Pfam" id="PF03738">
    <property type="entry name" value="GSP_synth"/>
    <property type="match status" value="1"/>
</dbReference>
<organism evidence="7">
    <name type="scientific">Cyanothece sp. (strain PCC 7425 / ATCC 29141)</name>
    <dbReference type="NCBI Taxonomy" id="395961"/>
    <lineage>
        <taxon>Bacteria</taxon>
        <taxon>Bacillati</taxon>
        <taxon>Cyanobacteriota</taxon>
        <taxon>Cyanophyceae</taxon>
        <taxon>Gomontiellales</taxon>
        <taxon>Cyanothecaceae</taxon>
        <taxon>Cyanothece</taxon>
    </lineage>
</organism>
<protein>
    <submittedName>
        <fullName evidence="7">Glutathionylspermidine synthase</fullName>
    </submittedName>
</protein>
<sequence>MERLQVTPRPDWVHKCEDLGFSFHSLDPEAGKYWDESIVYHLTAAEVDELEDATAIMHHLCLEVVDYVVTNRQLDRLAIPPQFQEFCIQSWQQREPSLYGRFDLFYDGQSPPKLLEYNADTPTALLEASVIQWAWLNETHPDRDQFNSIHEQLLEVFRALDRDRYDPLYFTCVEDSLEDLGTVEYLRDVAIQAGLTTAHIFIEDIGWDETRQCFCDLEGRRITRLFKLYPWEWLMAEDFAPYLLSGDLTLIEPAWKLLLSNKGILPILWELFPDHPNLLPSYSQPDHLSGPYLSKPFFSREGANITLYQNGSITQTPGSYGEEGVIYQAYTPPPQFDRAYPVIGSWIIGDRPAGIGIRESYSPITSNISRFVPHYFF</sequence>
<keyword evidence="5" id="KW-0460">Magnesium</keyword>
<dbReference type="KEGG" id="cyn:Cyan7425_4889"/>
<dbReference type="SUPFAM" id="SSF52440">
    <property type="entry name" value="PreATP-grasp domain"/>
    <property type="match status" value="1"/>
</dbReference>
<dbReference type="SUPFAM" id="SSF56059">
    <property type="entry name" value="Glutathione synthetase ATP-binding domain-like"/>
    <property type="match status" value="1"/>
</dbReference>
<keyword evidence="1" id="KW-0436">Ligase</keyword>
<accession>B8HN62</accession>
<evidence type="ECO:0000256" key="3">
    <source>
        <dbReference type="ARBA" id="ARBA00022741"/>
    </source>
</evidence>
<evidence type="ECO:0000313" key="7">
    <source>
        <dbReference type="EMBL" id="ACL47189.1"/>
    </source>
</evidence>
<keyword evidence="2" id="KW-0479">Metal-binding</keyword>
<dbReference type="OrthoDB" id="9765517at2"/>
<dbReference type="STRING" id="395961.Cyan7425_4889"/>
<evidence type="ECO:0000256" key="2">
    <source>
        <dbReference type="ARBA" id="ARBA00022723"/>
    </source>
</evidence>
<dbReference type="GO" id="GO:0046872">
    <property type="term" value="F:metal ion binding"/>
    <property type="evidence" value="ECO:0007669"/>
    <property type="project" value="UniProtKB-KW"/>
</dbReference>
<dbReference type="AlphaFoldDB" id="B8HN62"/>
<proteinExistence type="predicted"/>
<keyword evidence="3" id="KW-0547">Nucleotide-binding</keyword>
<reference evidence="7" key="1">
    <citation type="submission" date="2009-01" db="EMBL/GenBank/DDBJ databases">
        <title>Complete sequence of chromosome Cyanothece sp. PCC 7425.</title>
        <authorList>
            <consortium name="US DOE Joint Genome Institute"/>
            <person name="Lucas S."/>
            <person name="Copeland A."/>
            <person name="Lapidus A."/>
            <person name="Glavina del Rio T."/>
            <person name="Dalin E."/>
            <person name="Tice H."/>
            <person name="Bruce D."/>
            <person name="Goodwin L."/>
            <person name="Pitluck S."/>
            <person name="Sims D."/>
            <person name="Meineke L."/>
            <person name="Brettin T."/>
            <person name="Detter J.C."/>
            <person name="Han C."/>
            <person name="Larimer F."/>
            <person name="Land M."/>
            <person name="Hauser L."/>
            <person name="Kyrpides N."/>
            <person name="Ovchinnikova G."/>
            <person name="Liberton M."/>
            <person name="Stoeckel J."/>
            <person name="Banerjee A."/>
            <person name="Singh A."/>
            <person name="Page L."/>
            <person name="Sato H."/>
            <person name="Zhao L."/>
            <person name="Sherman L."/>
            <person name="Pakrasi H."/>
            <person name="Richardson P."/>
        </authorList>
    </citation>
    <scope>NUCLEOTIDE SEQUENCE</scope>
    <source>
        <strain evidence="7">PCC 7425</strain>
    </source>
</reference>
<evidence type="ECO:0000256" key="1">
    <source>
        <dbReference type="ARBA" id="ARBA00022598"/>
    </source>
</evidence>
<dbReference type="GO" id="GO:0005524">
    <property type="term" value="F:ATP binding"/>
    <property type="evidence" value="ECO:0007669"/>
    <property type="project" value="UniProtKB-KW"/>
</dbReference>
<dbReference type="GO" id="GO:0016874">
    <property type="term" value="F:ligase activity"/>
    <property type="evidence" value="ECO:0007669"/>
    <property type="project" value="UniProtKB-KW"/>
</dbReference>
<name>B8HN62_CYAP4</name>
<dbReference type="eggNOG" id="COG0754">
    <property type="taxonomic scope" value="Bacteria"/>
</dbReference>
<dbReference type="EMBL" id="CP001344">
    <property type="protein sequence ID" value="ACL47189.1"/>
    <property type="molecule type" value="Genomic_DNA"/>
</dbReference>